<protein>
    <recommendedName>
        <fullName evidence="6">Calcineurin-like phosphoesterase domain-containing protein</fullName>
    </recommendedName>
</protein>
<evidence type="ECO:0000259" key="2">
    <source>
        <dbReference type="Pfam" id="PF00149"/>
    </source>
</evidence>
<reference evidence="4 5" key="1">
    <citation type="journal article" date="2013" name="BMC Genomics">
        <title>The miniature genome of a carnivorous plant Genlisea aurea contains a low number of genes and short non-coding sequences.</title>
        <authorList>
            <person name="Leushkin E.V."/>
            <person name="Sutormin R.A."/>
            <person name="Nabieva E.R."/>
            <person name="Penin A.A."/>
            <person name="Kondrashov A.S."/>
            <person name="Logacheva M.D."/>
        </authorList>
    </citation>
    <scope>NUCLEOTIDE SEQUENCE [LARGE SCALE GENOMIC DNA]</scope>
</reference>
<dbReference type="InterPro" id="IPR004843">
    <property type="entry name" value="Calcineurin-like_PHP"/>
</dbReference>
<dbReference type="PANTHER" id="PTHR45778">
    <property type="entry name" value="PURPLE ACID PHOSPHATASE-RELATED"/>
    <property type="match status" value="1"/>
</dbReference>
<evidence type="ECO:0000259" key="3">
    <source>
        <dbReference type="Pfam" id="PF14008"/>
    </source>
</evidence>
<dbReference type="Gene3D" id="3.60.21.10">
    <property type="match status" value="1"/>
</dbReference>
<evidence type="ECO:0000313" key="4">
    <source>
        <dbReference type="EMBL" id="EPS70057.1"/>
    </source>
</evidence>
<organism evidence="4 5">
    <name type="scientific">Genlisea aurea</name>
    <dbReference type="NCBI Taxonomy" id="192259"/>
    <lineage>
        <taxon>Eukaryota</taxon>
        <taxon>Viridiplantae</taxon>
        <taxon>Streptophyta</taxon>
        <taxon>Embryophyta</taxon>
        <taxon>Tracheophyta</taxon>
        <taxon>Spermatophyta</taxon>
        <taxon>Magnoliopsida</taxon>
        <taxon>eudicotyledons</taxon>
        <taxon>Gunneridae</taxon>
        <taxon>Pentapetalae</taxon>
        <taxon>asterids</taxon>
        <taxon>lamiids</taxon>
        <taxon>Lamiales</taxon>
        <taxon>Lentibulariaceae</taxon>
        <taxon>Genlisea</taxon>
    </lineage>
</organism>
<dbReference type="Pfam" id="PF00149">
    <property type="entry name" value="Metallophos"/>
    <property type="match status" value="1"/>
</dbReference>
<dbReference type="AlphaFoldDB" id="S8EBV9"/>
<evidence type="ECO:0000256" key="1">
    <source>
        <dbReference type="ARBA" id="ARBA00001947"/>
    </source>
</evidence>
<evidence type="ECO:0000313" key="5">
    <source>
        <dbReference type="Proteomes" id="UP000015453"/>
    </source>
</evidence>
<dbReference type="EMBL" id="AUSU01001841">
    <property type="protein sequence ID" value="EPS70057.1"/>
    <property type="molecule type" value="Genomic_DNA"/>
</dbReference>
<accession>S8EBV9</accession>
<evidence type="ECO:0008006" key="6">
    <source>
        <dbReference type="Google" id="ProtNLM"/>
    </source>
</evidence>
<sequence>NFLSTTLQYRWMDTDMSSVNRTRTPWLIFQAHRPMYASSGDASLFPDVDPRFAQAVEPLILKRRVDLVLVGHVHNYERTCALYEGRCKQMPHKDENGVDTFDFSSDYPAPVHAIIGMAGFDLEAFNNHTDAWSLVRKTEFGYTKLFATKTQIT</sequence>
<dbReference type="Pfam" id="PF14008">
    <property type="entry name" value="Metallophos_C"/>
    <property type="match status" value="1"/>
</dbReference>
<dbReference type="Proteomes" id="UP000015453">
    <property type="component" value="Unassembled WGS sequence"/>
</dbReference>
<gene>
    <name evidence="4" type="ORF">M569_04704</name>
</gene>
<comment type="cofactor">
    <cofactor evidence="1">
        <name>Zn(2+)</name>
        <dbReference type="ChEBI" id="CHEBI:29105"/>
    </cofactor>
</comment>
<feature type="non-terminal residue" evidence="4">
    <location>
        <position position="1"/>
    </location>
</feature>
<feature type="domain" description="Calcineurin-like phosphoesterase" evidence="2">
    <location>
        <begin position="9"/>
        <end position="76"/>
    </location>
</feature>
<feature type="domain" description="Purple acid phosphatase C-terminal" evidence="3">
    <location>
        <begin position="109"/>
        <end position="152"/>
    </location>
</feature>
<dbReference type="InterPro" id="IPR029052">
    <property type="entry name" value="Metallo-depent_PP-like"/>
</dbReference>
<comment type="caution">
    <text evidence="4">The sequence shown here is derived from an EMBL/GenBank/DDBJ whole genome shotgun (WGS) entry which is preliminary data.</text>
</comment>
<keyword evidence="5" id="KW-1185">Reference proteome</keyword>
<name>S8EBV9_9LAMI</name>
<feature type="non-terminal residue" evidence="4">
    <location>
        <position position="153"/>
    </location>
</feature>
<dbReference type="GO" id="GO:0016787">
    <property type="term" value="F:hydrolase activity"/>
    <property type="evidence" value="ECO:0007669"/>
    <property type="project" value="InterPro"/>
</dbReference>
<dbReference type="PANTHER" id="PTHR45778:SF3">
    <property type="entry name" value="PURPLE ACID PHOSPHATASE"/>
    <property type="match status" value="1"/>
</dbReference>
<dbReference type="SUPFAM" id="SSF56300">
    <property type="entry name" value="Metallo-dependent phosphatases"/>
    <property type="match status" value="1"/>
</dbReference>
<dbReference type="OrthoDB" id="45007at2759"/>
<proteinExistence type="predicted"/>
<dbReference type="InterPro" id="IPR025733">
    <property type="entry name" value="PAPs_C"/>
</dbReference>